<gene>
    <name evidence="2" type="ORF">K435DRAFT_871041</name>
</gene>
<evidence type="ECO:0000313" key="2">
    <source>
        <dbReference type="EMBL" id="THU83717.1"/>
    </source>
</evidence>
<dbReference type="EMBL" id="ML179646">
    <property type="protein sequence ID" value="THU83717.1"/>
    <property type="molecule type" value="Genomic_DNA"/>
</dbReference>
<accession>A0A4S8L556</accession>
<name>A0A4S8L556_DENBC</name>
<feature type="region of interest" description="Disordered" evidence="1">
    <location>
        <begin position="53"/>
        <end position="74"/>
    </location>
</feature>
<evidence type="ECO:0000313" key="3">
    <source>
        <dbReference type="Proteomes" id="UP000297245"/>
    </source>
</evidence>
<protein>
    <submittedName>
        <fullName evidence="2">Uncharacterized protein</fullName>
    </submittedName>
</protein>
<feature type="compositionally biased region" description="Low complexity" evidence="1">
    <location>
        <begin position="56"/>
        <end position="74"/>
    </location>
</feature>
<sequence length="74" mass="7743">MVPKLSPWDFWCSAVVDCHTRCSSFSSPLSQRAGSMATIVVFGEGMDVVKAVEAEGSPSGKTKSKVTTTSSGTV</sequence>
<keyword evidence="3" id="KW-1185">Reference proteome</keyword>
<proteinExistence type="predicted"/>
<dbReference type="Proteomes" id="UP000297245">
    <property type="component" value="Unassembled WGS sequence"/>
</dbReference>
<evidence type="ECO:0000256" key="1">
    <source>
        <dbReference type="SAM" id="MobiDB-lite"/>
    </source>
</evidence>
<organism evidence="2 3">
    <name type="scientific">Dendrothele bispora (strain CBS 962.96)</name>
    <dbReference type="NCBI Taxonomy" id="1314807"/>
    <lineage>
        <taxon>Eukaryota</taxon>
        <taxon>Fungi</taxon>
        <taxon>Dikarya</taxon>
        <taxon>Basidiomycota</taxon>
        <taxon>Agaricomycotina</taxon>
        <taxon>Agaricomycetes</taxon>
        <taxon>Agaricomycetidae</taxon>
        <taxon>Agaricales</taxon>
        <taxon>Agaricales incertae sedis</taxon>
        <taxon>Dendrothele</taxon>
    </lineage>
</organism>
<dbReference type="AlphaFoldDB" id="A0A4S8L556"/>
<reference evidence="2 3" key="1">
    <citation type="journal article" date="2019" name="Nat. Ecol. Evol.">
        <title>Megaphylogeny resolves global patterns of mushroom evolution.</title>
        <authorList>
            <person name="Varga T."/>
            <person name="Krizsan K."/>
            <person name="Foldi C."/>
            <person name="Dima B."/>
            <person name="Sanchez-Garcia M."/>
            <person name="Sanchez-Ramirez S."/>
            <person name="Szollosi G.J."/>
            <person name="Szarkandi J.G."/>
            <person name="Papp V."/>
            <person name="Albert L."/>
            <person name="Andreopoulos W."/>
            <person name="Angelini C."/>
            <person name="Antonin V."/>
            <person name="Barry K.W."/>
            <person name="Bougher N.L."/>
            <person name="Buchanan P."/>
            <person name="Buyck B."/>
            <person name="Bense V."/>
            <person name="Catcheside P."/>
            <person name="Chovatia M."/>
            <person name="Cooper J."/>
            <person name="Damon W."/>
            <person name="Desjardin D."/>
            <person name="Finy P."/>
            <person name="Geml J."/>
            <person name="Haridas S."/>
            <person name="Hughes K."/>
            <person name="Justo A."/>
            <person name="Karasinski D."/>
            <person name="Kautmanova I."/>
            <person name="Kiss B."/>
            <person name="Kocsube S."/>
            <person name="Kotiranta H."/>
            <person name="LaButti K.M."/>
            <person name="Lechner B.E."/>
            <person name="Liimatainen K."/>
            <person name="Lipzen A."/>
            <person name="Lukacs Z."/>
            <person name="Mihaltcheva S."/>
            <person name="Morgado L.N."/>
            <person name="Niskanen T."/>
            <person name="Noordeloos M.E."/>
            <person name="Ohm R.A."/>
            <person name="Ortiz-Santana B."/>
            <person name="Ovrebo C."/>
            <person name="Racz N."/>
            <person name="Riley R."/>
            <person name="Savchenko A."/>
            <person name="Shiryaev A."/>
            <person name="Soop K."/>
            <person name="Spirin V."/>
            <person name="Szebenyi C."/>
            <person name="Tomsovsky M."/>
            <person name="Tulloss R.E."/>
            <person name="Uehling J."/>
            <person name="Grigoriev I.V."/>
            <person name="Vagvolgyi C."/>
            <person name="Papp T."/>
            <person name="Martin F.M."/>
            <person name="Miettinen O."/>
            <person name="Hibbett D.S."/>
            <person name="Nagy L.G."/>
        </authorList>
    </citation>
    <scope>NUCLEOTIDE SEQUENCE [LARGE SCALE GENOMIC DNA]</scope>
    <source>
        <strain evidence="2 3">CBS 962.96</strain>
    </source>
</reference>